<evidence type="ECO:0000256" key="1">
    <source>
        <dbReference type="SAM" id="Coils"/>
    </source>
</evidence>
<keyword evidence="2" id="KW-1133">Transmembrane helix</keyword>
<gene>
    <name evidence="3" type="ORF">C1638_004315</name>
</gene>
<dbReference type="RefSeq" id="WP_109618508.1">
    <property type="nucleotide sequence ID" value="NZ_PPEI02000001.1"/>
</dbReference>
<dbReference type="AlphaFoldDB" id="A0A316X4W4"/>
<feature type="transmembrane region" description="Helical" evidence="2">
    <location>
        <begin position="382"/>
        <end position="403"/>
    </location>
</feature>
<protein>
    <submittedName>
        <fullName evidence="3">Uncharacterized protein</fullName>
    </submittedName>
</protein>
<feature type="coiled-coil region" evidence="1">
    <location>
        <begin position="218"/>
        <end position="263"/>
    </location>
</feature>
<comment type="caution">
    <text evidence="3">The sequence shown here is derived from an EMBL/GenBank/DDBJ whole genome shotgun (WGS) entry which is preliminary data.</text>
</comment>
<keyword evidence="2" id="KW-0812">Transmembrane</keyword>
<keyword evidence="1" id="KW-0175">Coiled coil</keyword>
<reference evidence="3" key="1">
    <citation type="submission" date="2018-04" db="EMBL/GenBank/DDBJ databases">
        <title>Draft Genome Sequences of Chryseobacterium lactis NCTC11390T isolated from milk, Chryseobacterium oncorhynchi 701B-08T from rainbow trout, and Chryseobacterium viscerum 687B-08T from diseased fish.</title>
        <authorList>
            <person name="Jeong J.-J."/>
            <person name="Lee Y.J."/>
            <person name="Pathiraja D."/>
            <person name="Park B."/>
            <person name="Choi I.-G."/>
            <person name="Kim K.D."/>
        </authorList>
    </citation>
    <scope>NUCLEOTIDE SEQUENCE [LARGE SCALE GENOMIC DNA]</scope>
    <source>
        <strain evidence="3">701B-08</strain>
    </source>
</reference>
<accession>A0A316X4W4</accession>
<sequence length="413" mass="47021">MNSTYFFSAFGTFGNPNGFRQSFFLGGNKAIAKEIRTFDLKTDAIKLFPQTSIYSIRKDYAGGGNLISYSVYTFAKEQNSDRGGTFIGSGLLFAGKVASESLIINTLNEFQDHLEKNNLSDSIITVNHSDQFSIHKPKDFDKIGFNVREIDDLSFTQGSNSYLVVYCETNPAQLQNFFSQSIELLSVYDTIYFTQSHEIGEFVRQKGIFRIVDANGFKKELENLHEERIREIKNAIADLEKEKESLKDERTKLFEDLNRQIAQNERRHQENGAKIKESKSGIEVIRKEYDQYSGKIDEVIKSLTSDGKVETAKKRHQENKRSFAHIINQNKNIESISPFSSSVARNQGNPKNNHPYAKDIAEFHSSGRNNENKEFRPDGFKIATVILALLLVGVLVLCCMWMPKEYSTVFTIP</sequence>
<dbReference type="Proteomes" id="UP000236182">
    <property type="component" value="Unassembled WGS sequence"/>
</dbReference>
<evidence type="ECO:0000256" key="2">
    <source>
        <dbReference type="SAM" id="Phobius"/>
    </source>
</evidence>
<evidence type="ECO:0000313" key="3">
    <source>
        <dbReference type="EMBL" id="PWN67826.1"/>
    </source>
</evidence>
<dbReference type="EMBL" id="PPEI02000001">
    <property type="protein sequence ID" value="PWN67826.1"/>
    <property type="molecule type" value="Genomic_DNA"/>
</dbReference>
<name>A0A316X4W4_9FLAO</name>
<keyword evidence="2" id="KW-0472">Membrane</keyword>
<proteinExistence type="predicted"/>
<evidence type="ECO:0000313" key="4">
    <source>
        <dbReference type="Proteomes" id="UP000236182"/>
    </source>
</evidence>
<dbReference type="OrthoDB" id="948999at2"/>
<organism evidence="3 4">
    <name type="scientific">Chryseobacterium oncorhynchi</name>
    <dbReference type="NCBI Taxonomy" id="741074"/>
    <lineage>
        <taxon>Bacteria</taxon>
        <taxon>Pseudomonadati</taxon>
        <taxon>Bacteroidota</taxon>
        <taxon>Flavobacteriia</taxon>
        <taxon>Flavobacteriales</taxon>
        <taxon>Weeksellaceae</taxon>
        <taxon>Chryseobacterium group</taxon>
        <taxon>Chryseobacterium</taxon>
    </lineage>
</organism>
<keyword evidence="4" id="KW-1185">Reference proteome</keyword>